<name>A0A8T8SBL9_9BASI</name>
<sequence>MQHHLNELTTDQYRVRPISLQEDQPLHTCAPVQCTIKPQDNSHRLRSAVLAACSPLRAAAAARDFLRACDA</sequence>
<protein>
    <submittedName>
        <fullName evidence="1">Uncharacterized protein</fullName>
    </submittedName>
</protein>
<organism evidence="1 2">
    <name type="scientific">Tilletia caries</name>
    <name type="common">wheat bunt fungus</name>
    <dbReference type="NCBI Taxonomy" id="13290"/>
    <lineage>
        <taxon>Eukaryota</taxon>
        <taxon>Fungi</taxon>
        <taxon>Dikarya</taxon>
        <taxon>Basidiomycota</taxon>
        <taxon>Ustilaginomycotina</taxon>
        <taxon>Exobasidiomycetes</taxon>
        <taxon>Tilletiales</taxon>
        <taxon>Tilletiaceae</taxon>
        <taxon>Tilletia</taxon>
    </lineage>
</organism>
<dbReference type="AlphaFoldDB" id="A0A8T8SBL9"/>
<reference evidence="1" key="2">
    <citation type="journal article" date="2019" name="IMA Fungus">
        <title>Genome sequencing and comparison of five Tilletia species to identify candidate genes for the detection of regulated species infecting wheat.</title>
        <authorList>
            <person name="Nguyen H.D.T."/>
            <person name="Sultana T."/>
            <person name="Kesanakurti P."/>
            <person name="Hambleton S."/>
        </authorList>
    </citation>
    <scope>NUCLEOTIDE SEQUENCE</scope>
    <source>
        <strain evidence="1">DAOMC 238032</strain>
    </source>
</reference>
<comment type="caution">
    <text evidence="1">The sequence shown here is derived from an EMBL/GenBank/DDBJ whole genome shotgun (WGS) entry which is preliminary data.</text>
</comment>
<proteinExistence type="predicted"/>
<gene>
    <name evidence="1" type="ORF">A4X03_0g9381</name>
</gene>
<reference evidence="1" key="1">
    <citation type="submission" date="2016-04" db="EMBL/GenBank/DDBJ databases">
        <authorList>
            <person name="Nguyen H.D."/>
            <person name="Kesanakurti P."/>
            <person name="Cullis J."/>
            <person name="Levesque C.A."/>
            <person name="Hambleton S."/>
        </authorList>
    </citation>
    <scope>NUCLEOTIDE SEQUENCE</scope>
    <source>
        <strain evidence="1">DAOMC 238032</strain>
    </source>
</reference>
<evidence type="ECO:0000313" key="1">
    <source>
        <dbReference type="EMBL" id="KAE8236607.1"/>
    </source>
</evidence>
<accession>A0A8T8SBL9</accession>
<evidence type="ECO:0000313" key="2">
    <source>
        <dbReference type="Proteomes" id="UP000077671"/>
    </source>
</evidence>
<dbReference type="Proteomes" id="UP000077671">
    <property type="component" value="Unassembled WGS sequence"/>
</dbReference>
<dbReference type="EMBL" id="LWDD02003672">
    <property type="protein sequence ID" value="KAE8236607.1"/>
    <property type="molecule type" value="Genomic_DNA"/>
</dbReference>